<evidence type="ECO:0000313" key="2">
    <source>
        <dbReference type="EMBL" id="KCW54141.1"/>
    </source>
</evidence>
<gene>
    <name evidence="2" type="ORF">EUGRSUZ_I00118</name>
</gene>
<feature type="region of interest" description="Disordered" evidence="1">
    <location>
        <begin position="83"/>
        <end position="114"/>
    </location>
</feature>
<name>A0A059AKC2_EUCGR</name>
<evidence type="ECO:0000256" key="1">
    <source>
        <dbReference type="SAM" id="MobiDB-lite"/>
    </source>
</evidence>
<organism evidence="2">
    <name type="scientific">Eucalyptus grandis</name>
    <name type="common">Flooded gum</name>
    <dbReference type="NCBI Taxonomy" id="71139"/>
    <lineage>
        <taxon>Eukaryota</taxon>
        <taxon>Viridiplantae</taxon>
        <taxon>Streptophyta</taxon>
        <taxon>Embryophyta</taxon>
        <taxon>Tracheophyta</taxon>
        <taxon>Spermatophyta</taxon>
        <taxon>Magnoliopsida</taxon>
        <taxon>eudicotyledons</taxon>
        <taxon>Gunneridae</taxon>
        <taxon>Pentapetalae</taxon>
        <taxon>rosids</taxon>
        <taxon>malvids</taxon>
        <taxon>Myrtales</taxon>
        <taxon>Myrtaceae</taxon>
        <taxon>Myrtoideae</taxon>
        <taxon>Eucalypteae</taxon>
        <taxon>Eucalyptus</taxon>
    </lineage>
</organism>
<dbReference type="EMBL" id="KK198761">
    <property type="protein sequence ID" value="KCW54141.1"/>
    <property type="molecule type" value="Genomic_DNA"/>
</dbReference>
<reference evidence="2" key="1">
    <citation type="submission" date="2013-07" db="EMBL/GenBank/DDBJ databases">
        <title>The genome of Eucalyptus grandis.</title>
        <authorList>
            <person name="Schmutz J."/>
            <person name="Hayes R."/>
            <person name="Myburg A."/>
            <person name="Tuskan G."/>
            <person name="Grattapaglia D."/>
            <person name="Rokhsar D.S."/>
        </authorList>
    </citation>
    <scope>NUCLEOTIDE SEQUENCE</scope>
    <source>
        <tissue evidence="2">Leaf extractions</tissue>
    </source>
</reference>
<accession>A0A059AKC2</accession>
<dbReference type="InParanoid" id="A0A059AKC2"/>
<sequence length="114" mass="12239">MGCSCDGLLPGSGMKLPTLNGRRQSFDGRRAVSLLAQELRPKLPLGYGQNGGRRSRLGFWGVFLSSAARASFLFPLETRQGLLSSPAKPAPPPSFSPFLAHVGKKERETKQGLA</sequence>
<proteinExistence type="predicted"/>
<protein>
    <submittedName>
        <fullName evidence="2">Uncharacterized protein</fullName>
    </submittedName>
</protein>
<feature type="compositionally biased region" description="Basic and acidic residues" evidence="1">
    <location>
        <begin position="103"/>
        <end position="114"/>
    </location>
</feature>
<dbReference type="AlphaFoldDB" id="A0A059AKC2"/>
<dbReference type="Gramene" id="KCW54141">
    <property type="protein sequence ID" value="KCW54141"/>
    <property type="gene ID" value="EUGRSUZ_I00118"/>
</dbReference>